<dbReference type="AlphaFoldDB" id="A0A8J3CDF8"/>
<evidence type="ECO:0000313" key="1">
    <source>
        <dbReference type="EMBL" id="GGM77275.1"/>
    </source>
</evidence>
<keyword evidence="2" id="KW-1185">Reference proteome</keyword>
<reference evidence="1" key="2">
    <citation type="submission" date="2020-09" db="EMBL/GenBank/DDBJ databases">
        <authorList>
            <person name="Sun Q."/>
            <person name="Zhou Y."/>
        </authorList>
    </citation>
    <scope>NUCLEOTIDE SEQUENCE</scope>
    <source>
        <strain evidence="1">CGMCC 4.5737</strain>
    </source>
</reference>
<proteinExistence type="predicted"/>
<dbReference type="EMBL" id="BMMK01000038">
    <property type="protein sequence ID" value="GGM77275.1"/>
    <property type="molecule type" value="Genomic_DNA"/>
</dbReference>
<dbReference type="RefSeq" id="WP_189061325.1">
    <property type="nucleotide sequence ID" value="NZ_BMMK01000038.1"/>
</dbReference>
<accession>A0A8J3CDF8</accession>
<gene>
    <name evidence="1" type="ORF">GCM10012275_54920</name>
</gene>
<organism evidence="1 2">
    <name type="scientific">Longimycelium tulufanense</name>
    <dbReference type="NCBI Taxonomy" id="907463"/>
    <lineage>
        <taxon>Bacteria</taxon>
        <taxon>Bacillati</taxon>
        <taxon>Actinomycetota</taxon>
        <taxon>Actinomycetes</taxon>
        <taxon>Pseudonocardiales</taxon>
        <taxon>Pseudonocardiaceae</taxon>
        <taxon>Longimycelium</taxon>
    </lineage>
</organism>
<name>A0A8J3CDF8_9PSEU</name>
<protein>
    <submittedName>
        <fullName evidence="1">Uncharacterized protein</fullName>
    </submittedName>
</protein>
<reference evidence="1" key="1">
    <citation type="journal article" date="2014" name="Int. J. Syst. Evol. Microbiol.">
        <title>Complete genome sequence of Corynebacterium casei LMG S-19264T (=DSM 44701T), isolated from a smear-ripened cheese.</title>
        <authorList>
            <consortium name="US DOE Joint Genome Institute (JGI-PGF)"/>
            <person name="Walter F."/>
            <person name="Albersmeier A."/>
            <person name="Kalinowski J."/>
            <person name="Ruckert C."/>
        </authorList>
    </citation>
    <scope>NUCLEOTIDE SEQUENCE</scope>
    <source>
        <strain evidence="1">CGMCC 4.5737</strain>
    </source>
</reference>
<sequence>MTNSWDQWHPDRTISCRGLPRIGALVGLDNRAWRVTAVEPLPREDWTAEQQALVEHHGITAVPRAVLLQPIQPGGQEAGPCERYIAHEGTRWDVYIDEHIPYCGHCLEPTPCRERYAAELARRAMSRLERYETPGVCPACWEPVTQRQKCITFDENIELSGGPPVTFHARARCRGEAIDYERRWVSADPEHRHPPSTARAGW</sequence>
<evidence type="ECO:0000313" key="2">
    <source>
        <dbReference type="Proteomes" id="UP000637578"/>
    </source>
</evidence>
<dbReference type="Proteomes" id="UP000637578">
    <property type="component" value="Unassembled WGS sequence"/>
</dbReference>
<comment type="caution">
    <text evidence="1">The sequence shown here is derived from an EMBL/GenBank/DDBJ whole genome shotgun (WGS) entry which is preliminary data.</text>
</comment>